<feature type="transmembrane region" description="Helical" evidence="2">
    <location>
        <begin position="6"/>
        <end position="24"/>
    </location>
</feature>
<evidence type="ECO:0000313" key="4">
    <source>
        <dbReference type="EMBL" id="MBP2187443.1"/>
    </source>
</evidence>
<keyword evidence="2" id="KW-0812">Transmembrane</keyword>
<evidence type="ECO:0000256" key="2">
    <source>
        <dbReference type="SAM" id="Phobius"/>
    </source>
</evidence>
<feature type="compositionally biased region" description="Basic residues" evidence="1">
    <location>
        <begin position="361"/>
        <end position="375"/>
    </location>
</feature>
<name>A0ABS4Q6W8_9NOCA</name>
<dbReference type="InterPro" id="IPR050039">
    <property type="entry name" value="MAB_1171c-like"/>
</dbReference>
<organism evidence="4 5">
    <name type="scientific">Nocardia goodfellowii</name>
    <dbReference type="NCBI Taxonomy" id="882446"/>
    <lineage>
        <taxon>Bacteria</taxon>
        <taxon>Bacillati</taxon>
        <taxon>Actinomycetota</taxon>
        <taxon>Actinomycetes</taxon>
        <taxon>Mycobacteriales</taxon>
        <taxon>Nocardiaceae</taxon>
        <taxon>Nocardia</taxon>
    </lineage>
</organism>
<reference evidence="4 5" key="1">
    <citation type="submission" date="2021-03" db="EMBL/GenBank/DDBJ databases">
        <title>Sequencing the genomes of 1000 actinobacteria strains.</title>
        <authorList>
            <person name="Klenk H.-P."/>
        </authorList>
    </citation>
    <scope>NUCLEOTIDE SEQUENCE [LARGE SCALE GENOMIC DNA]</scope>
    <source>
        <strain evidence="4 5">DSM 45516</strain>
    </source>
</reference>
<feature type="transmembrane region" description="Helical" evidence="2">
    <location>
        <begin position="162"/>
        <end position="187"/>
    </location>
</feature>
<dbReference type="RefSeq" id="WP_209884047.1">
    <property type="nucleotide sequence ID" value="NZ_JAGGMR010000001.1"/>
</dbReference>
<dbReference type="InterPro" id="IPR046675">
    <property type="entry name" value="DUF6545"/>
</dbReference>
<proteinExistence type="predicted"/>
<feature type="transmembrane region" description="Helical" evidence="2">
    <location>
        <begin position="36"/>
        <end position="55"/>
    </location>
</feature>
<feature type="transmembrane region" description="Helical" evidence="2">
    <location>
        <begin position="207"/>
        <end position="229"/>
    </location>
</feature>
<evidence type="ECO:0000256" key="1">
    <source>
        <dbReference type="SAM" id="MobiDB-lite"/>
    </source>
</evidence>
<sequence>MPTPGSVAIAAFLAVVLAGRWWLVNELNSDRLLNRAFSWNLVGMLVWGVTGWLGRGGLGEQLYLAVAVLGVANIYGLARLLHGADPARVWARQRKYDAVAAAASGATVLGILGLLGDRTALLLGMLWAASNIVLGGSAVLVARGSWREMRTRSRTPRERLAYAILFAVCVYSAAAAPVGVLAVLGLIEVSGVLGGARTGDVSNTWAHTAFLTLGVLTAVLAIPLVRALAARTGWDSTGRDCRRLHPLWSDLTAAVPEVVLAPDTQHPDPELRLYRMTVEIWDALMRLKPYASEHNGTGDAWHVAQALHAKVSGAPPAAAHPDTSGHPPTDHATELRHLFDLARAWPEARASLSTAAAAPQRRSRPWRRATRRPRRTGCAVPRTDQRGR</sequence>
<comment type="caution">
    <text evidence="4">The sequence shown here is derived from an EMBL/GenBank/DDBJ whole genome shotgun (WGS) entry which is preliminary data.</text>
</comment>
<feature type="region of interest" description="Disordered" evidence="1">
    <location>
        <begin position="352"/>
        <end position="388"/>
    </location>
</feature>
<protein>
    <recommendedName>
        <fullName evidence="3">DUF6545 domain-containing protein</fullName>
    </recommendedName>
</protein>
<evidence type="ECO:0000259" key="3">
    <source>
        <dbReference type="Pfam" id="PF20182"/>
    </source>
</evidence>
<gene>
    <name evidence="4" type="ORF">BJ987_000344</name>
</gene>
<keyword evidence="2" id="KW-0472">Membrane</keyword>
<keyword evidence="5" id="KW-1185">Reference proteome</keyword>
<dbReference type="EMBL" id="JAGGMR010000001">
    <property type="protein sequence ID" value="MBP2187443.1"/>
    <property type="molecule type" value="Genomic_DNA"/>
</dbReference>
<evidence type="ECO:0000313" key="5">
    <source>
        <dbReference type="Proteomes" id="UP001519325"/>
    </source>
</evidence>
<accession>A0ABS4Q6W8</accession>
<dbReference type="Proteomes" id="UP001519325">
    <property type="component" value="Unassembled WGS sequence"/>
</dbReference>
<feature type="transmembrane region" description="Helical" evidence="2">
    <location>
        <begin position="121"/>
        <end position="142"/>
    </location>
</feature>
<feature type="transmembrane region" description="Helical" evidence="2">
    <location>
        <begin position="98"/>
        <end position="115"/>
    </location>
</feature>
<dbReference type="NCBIfam" id="NF042915">
    <property type="entry name" value="MAB_1171c_fam"/>
    <property type="match status" value="1"/>
</dbReference>
<dbReference type="Pfam" id="PF20182">
    <property type="entry name" value="DUF6545"/>
    <property type="match status" value="1"/>
</dbReference>
<feature type="transmembrane region" description="Helical" evidence="2">
    <location>
        <begin position="61"/>
        <end position="78"/>
    </location>
</feature>
<feature type="domain" description="DUF6545" evidence="3">
    <location>
        <begin position="234"/>
        <end position="346"/>
    </location>
</feature>
<feature type="region of interest" description="Disordered" evidence="1">
    <location>
        <begin position="312"/>
        <end position="331"/>
    </location>
</feature>
<keyword evidence="2" id="KW-1133">Transmembrane helix</keyword>